<protein>
    <submittedName>
        <fullName evidence="4">Uncharacterized protein</fullName>
    </submittedName>
</protein>
<reference evidence="4" key="1">
    <citation type="journal article" date="2020" name="mSystems">
        <title>Genome- and Community-Level Interaction Insights into Carbon Utilization and Element Cycling Functions of Hydrothermarchaeota in Hydrothermal Sediment.</title>
        <authorList>
            <person name="Zhou Z."/>
            <person name="Liu Y."/>
            <person name="Xu W."/>
            <person name="Pan J."/>
            <person name="Luo Z.H."/>
            <person name="Li M."/>
        </authorList>
    </citation>
    <scope>NUCLEOTIDE SEQUENCE [LARGE SCALE GENOMIC DNA]</scope>
    <source>
        <strain evidence="4">HyVt-380</strain>
    </source>
</reference>
<keyword evidence="3" id="KW-0472">Membrane</keyword>
<dbReference type="AlphaFoldDB" id="A0A7C1VNN4"/>
<evidence type="ECO:0000256" key="1">
    <source>
        <dbReference type="SAM" id="Coils"/>
    </source>
</evidence>
<name>A0A7C1VNN4_9GAMM</name>
<keyword evidence="3" id="KW-1133">Transmembrane helix</keyword>
<feature type="transmembrane region" description="Helical" evidence="3">
    <location>
        <begin position="34"/>
        <end position="56"/>
    </location>
</feature>
<evidence type="ECO:0000313" key="4">
    <source>
        <dbReference type="EMBL" id="HEC73786.1"/>
    </source>
</evidence>
<keyword evidence="1" id="KW-0175">Coiled coil</keyword>
<gene>
    <name evidence="4" type="ORF">ENI26_05360</name>
</gene>
<dbReference type="EMBL" id="DRHY01000113">
    <property type="protein sequence ID" value="HEC73786.1"/>
    <property type="molecule type" value="Genomic_DNA"/>
</dbReference>
<evidence type="ECO:0000256" key="2">
    <source>
        <dbReference type="SAM" id="MobiDB-lite"/>
    </source>
</evidence>
<feature type="compositionally biased region" description="Acidic residues" evidence="2">
    <location>
        <begin position="75"/>
        <end position="89"/>
    </location>
</feature>
<feature type="region of interest" description="Disordered" evidence="2">
    <location>
        <begin position="61"/>
        <end position="89"/>
    </location>
</feature>
<feature type="coiled-coil region" evidence="1">
    <location>
        <begin position="193"/>
        <end position="227"/>
    </location>
</feature>
<feature type="region of interest" description="Disordered" evidence="2">
    <location>
        <begin position="145"/>
        <end position="164"/>
    </location>
</feature>
<keyword evidence="3" id="KW-0812">Transmembrane</keyword>
<evidence type="ECO:0000256" key="3">
    <source>
        <dbReference type="SAM" id="Phobius"/>
    </source>
</evidence>
<feature type="compositionally biased region" description="Polar residues" evidence="2">
    <location>
        <begin position="145"/>
        <end position="163"/>
    </location>
</feature>
<sequence length="273" mass="29664">MAEENDTTSDEQTSADAAKNSASKKGIFGLSKSLIIKISIALVVVIIISVAAIFFLTGDKEDSGTAENTESGLVGDEEPDFDPIDDTTDDEAALPAIDLNDEEDSALPAIDDDFAEDEEEQSALLPTILKPGESDPDIAKISQSANNDMNQDNSPKIDTSNADTDVAKMKTQTDAIDKLVNPEQDEESDTDEVATLQQRLSKERQDNRELIKQIQELSNQNKRYKTDTITQEYAAPPDMTFGLKKPLSEDGKIIDYKSAKSASDSALAPKWGE</sequence>
<organism evidence="4">
    <name type="scientific">Methylophaga aminisulfidivorans</name>
    <dbReference type="NCBI Taxonomy" id="230105"/>
    <lineage>
        <taxon>Bacteria</taxon>
        <taxon>Pseudomonadati</taxon>
        <taxon>Pseudomonadota</taxon>
        <taxon>Gammaproteobacteria</taxon>
        <taxon>Thiotrichales</taxon>
        <taxon>Piscirickettsiaceae</taxon>
        <taxon>Methylophaga</taxon>
    </lineage>
</organism>
<dbReference type="Proteomes" id="UP000886384">
    <property type="component" value="Unassembled WGS sequence"/>
</dbReference>
<proteinExistence type="predicted"/>
<accession>A0A7C1VNN4</accession>
<comment type="caution">
    <text evidence="4">The sequence shown here is derived from an EMBL/GenBank/DDBJ whole genome shotgun (WGS) entry which is preliminary data.</text>
</comment>